<dbReference type="GeneID" id="94348785"/>
<gene>
    <name evidence="15" type="ORF">CCR75_005029</name>
</gene>
<dbReference type="SUPFAM" id="SSF51445">
    <property type="entry name" value="(Trans)glycosidases"/>
    <property type="match status" value="1"/>
</dbReference>
<dbReference type="RefSeq" id="XP_067818767.1">
    <property type="nucleotide sequence ID" value="XM_067963114.1"/>
</dbReference>
<feature type="chain" id="PRO_5038045501" description="glucan endo-1,3-beta-D-glucosidase" evidence="14">
    <location>
        <begin position="21"/>
        <end position="377"/>
    </location>
</feature>
<keyword evidence="6" id="KW-0472">Membrane</keyword>
<protein>
    <recommendedName>
        <fullName evidence="3">glucan endo-1,3-beta-D-glucosidase</fullName>
        <ecNumber evidence="3">3.2.1.39</ecNumber>
    </recommendedName>
    <alternativeName>
        <fullName evidence="13">Endo-1,3-beta-glucanase btgC</fullName>
    </alternativeName>
    <alternativeName>
        <fullName evidence="12">Laminarinase btgC</fullName>
    </alternativeName>
</protein>
<evidence type="ECO:0000256" key="7">
    <source>
        <dbReference type="ARBA" id="ARBA00023180"/>
    </source>
</evidence>
<evidence type="ECO:0000256" key="3">
    <source>
        <dbReference type="ARBA" id="ARBA00012780"/>
    </source>
</evidence>
<evidence type="ECO:0000256" key="13">
    <source>
        <dbReference type="ARBA" id="ARBA00043078"/>
    </source>
</evidence>
<dbReference type="GO" id="GO:0000272">
    <property type="term" value="P:polysaccharide catabolic process"/>
    <property type="evidence" value="ECO:0007669"/>
    <property type="project" value="UniProtKB-KW"/>
</dbReference>
<dbReference type="KEGG" id="blac:94348785"/>
<reference evidence="15 16" key="1">
    <citation type="journal article" date="2021" name="Genome Biol.">
        <title>AFLAP: assembly-free linkage analysis pipeline using k-mers from genome sequencing data.</title>
        <authorList>
            <person name="Fletcher K."/>
            <person name="Zhang L."/>
            <person name="Gil J."/>
            <person name="Han R."/>
            <person name="Cavanaugh K."/>
            <person name="Michelmore R."/>
        </authorList>
    </citation>
    <scope>NUCLEOTIDE SEQUENCE [LARGE SCALE GENOMIC DNA]</scope>
    <source>
        <strain evidence="15 16">SF5</strain>
    </source>
</reference>
<organism evidence="15 16">
    <name type="scientific">Bremia lactucae</name>
    <name type="common">Lettuce downy mildew</name>
    <dbReference type="NCBI Taxonomy" id="4779"/>
    <lineage>
        <taxon>Eukaryota</taxon>
        <taxon>Sar</taxon>
        <taxon>Stramenopiles</taxon>
        <taxon>Oomycota</taxon>
        <taxon>Peronosporomycetes</taxon>
        <taxon>Peronosporales</taxon>
        <taxon>Peronosporaceae</taxon>
        <taxon>Bremia</taxon>
    </lineage>
</organism>
<dbReference type="InterPro" id="IPR050732">
    <property type="entry name" value="Beta-glucan_modifiers"/>
</dbReference>
<dbReference type="GO" id="GO:0042973">
    <property type="term" value="F:glucan endo-1,3-beta-D-glucosidase activity"/>
    <property type="evidence" value="ECO:0007669"/>
    <property type="project" value="UniProtKB-EC"/>
</dbReference>
<evidence type="ECO:0000256" key="2">
    <source>
        <dbReference type="ARBA" id="ARBA00004236"/>
    </source>
</evidence>
<evidence type="ECO:0000256" key="8">
    <source>
        <dbReference type="ARBA" id="ARBA00023277"/>
    </source>
</evidence>
<keyword evidence="7" id="KW-0325">Glycoprotein</keyword>
<keyword evidence="16" id="KW-1185">Reference proteome</keyword>
<evidence type="ECO:0000256" key="6">
    <source>
        <dbReference type="ARBA" id="ARBA00023136"/>
    </source>
</evidence>
<evidence type="ECO:0000256" key="10">
    <source>
        <dbReference type="ARBA" id="ARBA00023326"/>
    </source>
</evidence>
<evidence type="ECO:0000256" key="14">
    <source>
        <dbReference type="SAM" id="SignalP"/>
    </source>
</evidence>
<comment type="catalytic activity">
    <reaction evidence="1">
        <text>Hydrolysis of (1-&gt;3)-beta-D-glucosidic linkages in (1-&gt;3)-beta-D-glucans.</text>
        <dbReference type="EC" id="3.2.1.39"/>
    </reaction>
</comment>
<dbReference type="GO" id="GO:0071555">
    <property type="term" value="P:cell wall organization"/>
    <property type="evidence" value="ECO:0007669"/>
    <property type="project" value="UniProtKB-KW"/>
</dbReference>
<comment type="caution">
    <text evidence="15">The sequence shown here is derived from an EMBL/GenBank/DDBJ whole genome shotgun (WGS) entry which is preliminary data.</text>
</comment>
<evidence type="ECO:0000256" key="9">
    <source>
        <dbReference type="ARBA" id="ARBA00023316"/>
    </source>
</evidence>
<accession>A0A976IEB9</accession>
<keyword evidence="9" id="KW-0961">Cell wall biogenesis/degradation</keyword>
<comment type="function">
    <text evidence="11">Glucanases play a role in cell expansion during growth, in cell-cell fusion during mating, and in spore release during sporulation. This enzyme may be involved in beta-glucan degradation. Active on laminarin and lichenan.</text>
</comment>
<dbReference type="InterPro" id="IPR017853">
    <property type="entry name" value="GH"/>
</dbReference>
<dbReference type="EC" id="3.2.1.39" evidence="3"/>
<dbReference type="Gene3D" id="3.20.20.80">
    <property type="entry name" value="Glycosidases"/>
    <property type="match status" value="1"/>
</dbReference>
<dbReference type="GO" id="GO:0005886">
    <property type="term" value="C:plasma membrane"/>
    <property type="evidence" value="ECO:0007669"/>
    <property type="project" value="UniProtKB-SubCell"/>
</dbReference>
<keyword evidence="14" id="KW-0732">Signal</keyword>
<dbReference type="OrthoDB" id="77201at2759"/>
<evidence type="ECO:0000256" key="4">
    <source>
        <dbReference type="ARBA" id="ARBA00022475"/>
    </source>
</evidence>
<dbReference type="PANTHER" id="PTHR16631:SF17">
    <property type="entry name" value="GLUCAN ENDO-1,3-BETA-GLUCOSIDASE BTGC"/>
    <property type="match status" value="1"/>
</dbReference>
<dbReference type="Proteomes" id="UP000294530">
    <property type="component" value="Unassembled WGS sequence"/>
</dbReference>
<evidence type="ECO:0000256" key="12">
    <source>
        <dbReference type="ARBA" id="ARBA00042373"/>
    </source>
</evidence>
<evidence type="ECO:0000256" key="11">
    <source>
        <dbReference type="ARBA" id="ARBA00037649"/>
    </source>
</evidence>
<evidence type="ECO:0000256" key="5">
    <source>
        <dbReference type="ARBA" id="ARBA00022801"/>
    </source>
</evidence>
<keyword evidence="8" id="KW-0119">Carbohydrate metabolism</keyword>
<proteinExistence type="predicted"/>
<name>A0A976IEB9_BRELC</name>
<keyword evidence="4" id="KW-1003">Cell membrane</keyword>
<dbReference type="PANTHER" id="PTHR16631">
    <property type="entry name" value="GLUCAN 1,3-BETA-GLUCOSIDASE"/>
    <property type="match status" value="1"/>
</dbReference>
<evidence type="ECO:0000313" key="15">
    <source>
        <dbReference type="EMBL" id="TDH69268.1"/>
    </source>
</evidence>
<keyword evidence="10" id="KW-0624">Polysaccharide degradation</keyword>
<sequence>MKLFVPLFASSAMLAAQVSANGVCYDPDHSAISGGMTAASVIEDIKMIKSHGFTSVRTYISKFGDTNLGLLLSNCNLTVALGVPYPHDDYEEQLDAAITAANNGDVSYIFLGNENLASATSVPEEMISIIEQTKLLVPDTVKVGTVQRNTEFLQNSAISGWSDLVCASDVLGVNIHPYFLPETIAQNAIDVVKNQWAAMEDEDFSDKLMITEVGWPSSGTLSNCVGSLAGLQTFYDDYMSWSSSMDESFYFQMFDTPYKTSLYEKSFGLLTSDALSKINFNPASQSGPNIIPNFPSNVISNFPSNGISNVPNIPSTIIPNFPSNVISNVPSNIPSNIIPNFPSNGISNVPSNIPSNIPSKVASNVLPGTVNTFVPTY</sequence>
<dbReference type="EMBL" id="SHOA02000002">
    <property type="protein sequence ID" value="TDH69268.1"/>
    <property type="molecule type" value="Genomic_DNA"/>
</dbReference>
<evidence type="ECO:0000313" key="16">
    <source>
        <dbReference type="Proteomes" id="UP000294530"/>
    </source>
</evidence>
<evidence type="ECO:0000256" key="1">
    <source>
        <dbReference type="ARBA" id="ARBA00000382"/>
    </source>
</evidence>
<feature type="signal peptide" evidence="14">
    <location>
        <begin position="1"/>
        <end position="20"/>
    </location>
</feature>
<keyword evidence="5" id="KW-0378">Hydrolase</keyword>
<dbReference type="AlphaFoldDB" id="A0A976IEB9"/>
<comment type="subcellular location">
    <subcellularLocation>
        <location evidence="2">Cell membrane</location>
    </subcellularLocation>
</comment>